<dbReference type="SUPFAM" id="SSF57850">
    <property type="entry name" value="RING/U-box"/>
    <property type="match status" value="1"/>
</dbReference>
<evidence type="ECO:0000313" key="9">
    <source>
        <dbReference type="EMBL" id="KAJ4342078.1"/>
    </source>
</evidence>
<dbReference type="AlphaFoldDB" id="A0A9W8X6A3"/>
<evidence type="ECO:0000256" key="3">
    <source>
        <dbReference type="ARBA" id="ARBA00022771"/>
    </source>
</evidence>
<dbReference type="Gene3D" id="3.30.40.10">
    <property type="entry name" value="Zinc/RING finger domain, C3HC4 (zinc finger)"/>
    <property type="match status" value="1"/>
</dbReference>
<protein>
    <recommendedName>
        <fullName evidence="8">RING-type domain-containing protein</fullName>
    </recommendedName>
</protein>
<comment type="caution">
    <text evidence="9">The sequence shown here is derived from an EMBL/GenBank/DDBJ whole genome shotgun (WGS) entry which is preliminary data.</text>
</comment>
<feature type="domain" description="RING-type" evidence="8">
    <location>
        <begin position="29"/>
        <end position="80"/>
    </location>
</feature>
<dbReference type="InterPro" id="IPR013083">
    <property type="entry name" value="Znf_RING/FYVE/PHD"/>
</dbReference>
<feature type="compositionally biased region" description="Basic and acidic residues" evidence="7">
    <location>
        <begin position="134"/>
        <end position="151"/>
    </location>
</feature>
<dbReference type="OrthoDB" id="2849579at2759"/>
<dbReference type="GO" id="GO:0008270">
    <property type="term" value="F:zinc ion binding"/>
    <property type="evidence" value="ECO:0007669"/>
    <property type="project" value="UniProtKB-KW"/>
</dbReference>
<evidence type="ECO:0000259" key="8">
    <source>
        <dbReference type="PROSITE" id="PS50089"/>
    </source>
</evidence>
<keyword evidence="4" id="KW-0833">Ubl conjugation pathway</keyword>
<evidence type="ECO:0000256" key="7">
    <source>
        <dbReference type="SAM" id="MobiDB-lite"/>
    </source>
</evidence>
<name>A0A9W8X6A3_9PLEO</name>
<evidence type="ECO:0000256" key="1">
    <source>
        <dbReference type="ARBA" id="ARBA00004906"/>
    </source>
</evidence>
<dbReference type="EMBL" id="JAPEUV010000008">
    <property type="protein sequence ID" value="KAJ4342078.1"/>
    <property type="molecule type" value="Genomic_DNA"/>
</dbReference>
<sequence length="202" mass="22671">MSIFASKAAFAELGLETVNPSGAHMYQDCYICKNPLDIDIHTTSTDKHHAAVRIGMCGHLHGQECLSAWLDVGNSCPTCRQLLFENSGRGVSQSDINYAVNYMKRRFGVYDEKIAVAAVARIVDKQEAEKAQQQRIREEEEVKKLKAREAQAQHGNPLDDDDNDWMNDSDVEEDFGEEEDGDFEMGEDDEDEDEDEDDGSVC</sequence>
<evidence type="ECO:0000256" key="6">
    <source>
        <dbReference type="PROSITE-ProRule" id="PRU00175"/>
    </source>
</evidence>
<gene>
    <name evidence="9" type="ORF">N0V87_001405</name>
</gene>
<keyword evidence="10" id="KW-1185">Reference proteome</keyword>
<evidence type="ECO:0000256" key="4">
    <source>
        <dbReference type="ARBA" id="ARBA00022786"/>
    </source>
</evidence>
<evidence type="ECO:0000256" key="5">
    <source>
        <dbReference type="ARBA" id="ARBA00022833"/>
    </source>
</evidence>
<dbReference type="GO" id="GO:0051603">
    <property type="term" value="P:proteolysis involved in protein catabolic process"/>
    <property type="evidence" value="ECO:0007669"/>
    <property type="project" value="UniProtKB-ARBA"/>
</dbReference>
<feature type="compositionally biased region" description="Acidic residues" evidence="7">
    <location>
        <begin position="158"/>
        <end position="202"/>
    </location>
</feature>
<feature type="region of interest" description="Disordered" evidence="7">
    <location>
        <begin position="134"/>
        <end position="202"/>
    </location>
</feature>
<reference evidence="9" key="1">
    <citation type="submission" date="2022-10" db="EMBL/GenBank/DDBJ databases">
        <title>Tapping the CABI collections for fungal endophytes: first genome assemblies for Collariella, Neodidymelliopsis, Ascochyta clinopodiicola, Didymella pomorum, Didymosphaeria variabile, Neocosmospora piperis and Neocucurbitaria cava.</title>
        <authorList>
            <person name="Hill R."/>
        </authorList>
    </citation>
    <scope>NUCLEOTIDE SEQUENCE</scope>
    <source>
        <strain evidence="9">IMI 360193</strain>
    </source>
</reference>
<proteinExistence type="predicted"/>
<dbReference type="Proteomes" id="UP001140562">
    <property type="component" value="Unassembled WGS sequence"/>
</dbReference>
<keyword evidence="3 6" id="KW-0863">Zinc-finger</keyword>
<evidence type="ECO:0000313" key="10">
    <source>
        <dbReference type="Proteomes" id="UP001140562"/>
    </source>
</evidence>
<comment type="pathway">
    <text evidence="1">Protein modification; protein ubiquitination.</text>
</comment>
<keyword evidence="5" id="KW-0862">Zinc</keyword>
<organism evidence="9 10">
    <name type="scientific">Didymella glomerata</name>
    <dbReference type="NCBI Taxonomy" id="749621"/>
    <lineage>
        <taxon>Eukaryota</taxon>
        <taxon>Fungi</taxon>
        <taxon>Dikarya</taxon>
        <taxon>Ascomycota</taxon>
        <taxon>Pezizomycotina</taxon>
        <taxon>Dothideomycetes</taxon>
        <taxon>Pleosporomycetidae</taxon>
        <taxon>Pleosporales</taxon>
        <taxon>Pleosporineae</taxon>
        <taxon>Didymellaceae</taxon>
        <taxon>Didymella</taxon>
    </lineage>
</organism>
<dbReference type="Pfam" id="PF12678">
    <property type="entry name" value="zf-rbx1"/>
    <property type="match status" value="1"/>
</dbReference>
<evidence type="ECO:0000256" key="2">
    <source>
        <dbReference type="ARBA" id="ARBA00022723"/>
    </source>
</evidence>
<keyword evidence="2" id="KW-0479">Metal-binding</keyword>
<accession>A0A9W8X6A3</accession>
<dbReference type="PROSITE" id="PS50089">
    <property type="entry name" value="ZF_RING_2"/>
    <property type="match status" value="1"/>
</dbReference>
<dbReference type="InterPro" id="IPR024766">
    <property type="entry name" value="Znf_RING_H2"/>
</dbReference>
<dbReference type="InterPro" id="IPR001841">
    <property type="entry name" value="Znf_RING"/>
</dbReference>